<dbReference type="Proteomes" id="UP000317043">
    <property type="component" value="Unassembled WGS sequence"/>
</dbReference>
<proteinExistence type="predicted"/>
<dbReference type="AlphaFoldDB" id="A0A543B3R3"/>
<protein>
    <submittedName>
        <fullName evidence="1">Uncharacterized protein</fullName>
    </submittedName>
</protein>
<reference evidence="1 2" key="1">
    <citation type="submission" date="2019-06" db="EMBL/GenBank/DDBJ databases">
        <title>Sequencing the genomes of 1000 actinobacteria strains.</title>
        <authorList>
            <person name="Klenk H.-P."/>
        </authorList>
    </citation>
    <scope>NUCLEOTIDE SEQUENCE [LARGE SCALE GENOMIC DNA]</scope>
    <source>
        <strain evidence="1 2">DSM 45928</strain>
    </source>
</reference>
<gene>
    <name evidence="1" type="ORF">FB566_5072</name>
</gene>
<comment type="caution">
    <text evidence="1">The sequence shown here is derived from an EMBL/GenBank/DDBJ whole genome shotgun (WGS) entry which is preliminary data.</text>
</comment>
<accession>A0A543B3R3</accession>
<sequence>MGRVADMNVKCSGCGSSAMTEGFLDDSGQNSRGYTRWITGALATGVFGGAKQRGREKLPITGMRCEVCGLLSLYAKP</sequence>
<organism evidence="1 2">
    <name type="scientific">Stackebrandtia endophytica</name>
    <dbReference type="NCBI Taxonomy" id="1496996"/>
    <lineage>
        <taxon>Bacteria</taxon>
        <taxon>Bacillati</taxon>
        <taxon>Actinomycetota</taxon>
        <taxon>Actinomycetes</taxon>
        <taxon>Glycomycetales</taxon>
        <taxon>Glycomycetaceae</taxon>
        <taxon>Stackebrandtia</taxon>
    </lineage>
</organism>
<evidence type="ECO:0000313" key="2">
    <source>
        <dbReference type="Proteomes" id="UP000317043"/>
    </source>
</evidence>
<evidence type="ECO:0000313" key="1">
    <source>
        <dbReference type="EMBL" id="TQL79464.1"/>
    </source>
</evidence>
<keyword evidence="2" id="KW-1185">Reference proteome</keyword>
<dbReference type="EMBL" id="VFOW01000001">
    <property type="protein sequence ID" value="TQL79464.1"/>
    <property type="molecule type" value="Genomic_DNA"/>
</dbReference>
<dbReference type="InParanoid" id="A0A543B3R3"/>
<name>A0A543B3R3_9ACTN</name>